<proteinExistence type="inferred from homology"/>
<evidence type="ECO:0000313" key="6">
    <source>
        <dbReference type="EMBL" id="KIJ45290.1"/>
    </source>
</evidence>
<comment type="similarity">
    <text evidence="2">Belongs to the SLX9 family.</text>
</comment>
<keyword evidence="7" id="KW-1185">Reference proteome</keyword>
<keyword evidence="4" id="KW-0539">Nucleus</keyword>
<dbReference type="InterPro" id="IPR028160">
    <property type="entry name" value="Slx9-like"/>
</dbReference>
<dbReference type="Pfam" id="PF15341">
    <property type="entry name" value="SLX9"/>
    <property type="match status" value="1"/>
</dbReference>
<accession>A0A0C9W1A8</accession>
<evidence type="ECO:0000313" key="7">
    <source>
        <dbReference type="Proteomes" id="UP000054279"/>
    </source>
</evidence>
<dbReference type="GO" id="GO:0005730">
    <property type="term" value="C:nucleolus"/>
    <property type="evidence" value="ECO:0007669"/>
    <property type="project" value="UniProtKB-SubCell"/>
</dbReference>
<dbReference type="HOGENOM" id="CLU_116375_0_0_1"/>
<evidence type="ECO:0000256" key="3">
    <source>
        <dbReference type="ARBA" id="ARBA00021321"/>
    </source>
</evidence>
<evidence type="ECO:0000256" key="2">
    <source>
        <dbReference type="ARBA" id="ARBA00011022"/>
    </source>
</evidence>
<dbReference type="Proteomes" id="UP000054279">
    <property type="component" value="Unassembled WGS sequence"/>
</dbReference>
<comment type="subcellular location">
    <subcellularLocation>
        <location evidence="1">Nucleus</location>
        <location evidence="1">Nucleolus</location>
    </subcellularLocation>
</comment>
<reference evidence="6 7" key="1">
    <citation type="submission" date="2014-06" db="EMBL/GenBank/DDBJ databases">
        <title>Evolutionary Origins and Diversification of the Mycorrhizal Mutualists.</title>
        <authorList>
            <consortium name="DOE Joint Genome Institute"/>
            <consortium name="Mycorrhizal Genomics Consortium"/>
            <person name="Kohler A."/>
            <person name="Kuo A."/>
            <person name="Nagy L.G."/>
            <person name="Floudas D."/>
            <person name="Copeland A."/>
            <person name="Barry K.W."/>
            <person name="Cichocki N."/>
            <person name="Veneault-Fourrey C."/>
            <person name="LaButti K."/>
            <person name="Lindquist E.A."/>
            <person name="Lipzen A."/>
            <person name="Lundell T."/>
            <person name="Morin E."/>
            <person name="Murat C."/>
            <person name="Riley R."/>
            <person name="Ohm R."/>
            <person name="Sun H."/>
            <person name="Tunlid A."/>
            <person name="Henrissat B."/>
            <person name="Grigoriev I.V."/>
            <person name="Hibbett D.S."/>
            <person name="Martin F."/>
        </authorList>
    </citation>
    <scope>NUCLEOTIDE SEQUENCE [LARGE SCALE GENOMIC DNA]</scope>
    <source>
        <strain evidence="6 7">SS14</strain>
    </source>
</reference>
<evidence type="ECO:0000256" key="5">
    <source>
        <dbReference type="SAM" id="MobiDB-lite"/>
    </source>
</evidence>
<organism evidence="6 7">
    <name type="scientific">Sphaerobolus stellatus (strain SS14)</name>
    <dbReference type="NCBI Taxonomy" id="990650"/>
    <lineage>
        <taxon>Eukaryota</taxon>
        <taxon>Fungi</taxon>
        <taxon>Dikarya</taxon>
        <taxon>Basidiomycota</taxon>
        <taxon>Agaricomycotina</taxon>
        <taxon>Agaricomycetes</taxon>
        <taxon>Phallomycetidae</taxon>
        <taxon>Geastrales</taxon>
        <taxon>Sphaerobolaceae</taxon>
        <taxon>Sphaerobolus</taxon>
    </lineage>
</organism>
<feature type="compositionally biased region" description="Basic and acidic residues" evidence="5">
    <location>
        <begin position="79"/>
        <end position="92"/>
    </location>
</feature>
<protein>
    <recommendedName>
        <fullName evidence="3">Ribosome biogenesis protein SLX9</fullName>
    </recommendedName>
</protein>
<gene>
    <name evidence="6" type="ORF">M422DRAFT_251469</name>
</gene>
<evidence type="ECO:0000256" key="1">
    <source>
        <dbReference type="ARBA" id="ARBA00004604"/>
    </source>
</evidence>
<dbReference type="EMBL" id="KN837113">
    <property type="protein sequence ID" value="KIJ45290.1"/>
    <property type="molecule type" value="Genomic_DNA"/>
</dbReference>
<dbReference type="GO" id="GO:0030688">
    <property type="term" value="C:preribosome, small subunit precursor"/>
    <property type="evidence" value="ECO:0007669"/>
    <property type="project" value="InterPro"/>
</dbReference>
<dbReference type="GO" id="GO:0000462">
    <property type="term" value="P:maturation of SSU-rRNA from tricistronic rRNA transcript (SSU-rRNA, 5.8S rRNA, LSU-rRNA)"/>
    <property type="evidence" value="ECO:0007669"/>
    <property type="project" value="InterPro"/>
</dbReference>
<name>A0A0C9W1A8_SPHS4</name>
<dbReference type="AlphaFoldDB" id="A0A0C9W1A8"/>
<dbReference type="GO" id="GO:0030686">
    <property type="term" value="C:90S preribosome"/>
    <property type="evidence" value="ECO:0007669"/>
    <property type="project" value="InterPro"/>
</dbReference>
<dbReference type="OrthoDB" id="18703at2759"/>
<evidence type="ECO:0000256" key="4">
    <source>
        <dbReference type="ARBA" id="ARBA00023242"/>
    </source>
</evidence>
<feature type="region of interest" description="Disordered" evidence="5">
    <location>
        <begin position="79"/>
        <end position="116"/>
    </location>
</feature>
<sequence length="156" mass="17495">MAAPPNSNVDKADFELSAADLPLKKKDKLQLKHEALLQRLGVTGMAYSKSHMKRAKRKEKEQLSTDLTAVNEAITAIEEHRNSEGTTHKDGHPTIPAPRQGQIGEGQGRSLTSNQRKRTFAAEQLRHKLIMQDSNFVVNPFQTIRTHAQNTLIKHQ</sequence>